<dbReference type="STRING" id="270498.CHK_1672"/>
<accession>A0A0M2NIF4</accession>
<dbReference type="RefSeq" id="WP_046443548.1">
    <property type="nucleotide sequence ID" value="NZ_LAYJ01000101.1"/>
</dbReference>
<organism evidence="2 3">
    <name type="scientific">Christensenella hongkongensis</name>
    <dbReference type="NCBI Taxonomy" id="270498"/>
    <lineage>
        <taxon>Bacteria</taxon>
        <taxon>Bacillati</taxon>
        <taxon>Bacillota</taxon>
        <taxon>Clostridia</taxon>
        <taxon>Christensenellales</taxon>
        <taxon>Christensenellaceae</taxon>
        <taxon>Christensenella</taxon>
    </lineage>
</organism>
<dbReference type="GO" id="GO:0006352">
    <property type="term" value="P:DNA-templated transcription initiation"/>
    <property type="evidence" value="ECO:0007669"/>
    <property type="project" value="InterPro"/>
</dbReference>
<feature type="domain" description="RNA polymerase sigma factor 70 region 4 type 2" evidence="1">
    <location>
        <begin position="81"/>
        <end position="133"/>
    </location>
</feature>
<evidence type="ECO:0000313" key="2">
    <source>
        <dbReference type="EMBL" id="KKI50746.1"/>
    </source>
</evidence>
<name>A0A0M2NIF4_9FIRM</name>
<comment type="caution">
    <text evidence="2">The sequence shown here is derived from an EMBL/GenBank/DDBJ whole genome shotgun (WGS) entry which is preliminary data.</text>
</comment>
<reference evidence="2 3" key="1">
    <citation type="submission" date="2015-04" db="EMBL/GenBank/DDBJ databases">
        <title>Draft genome sequence of bacteremic isolate Catabacter hongkongensis type strain HKU16T.</title>
        <authorList>
            <person name="Lau S.K."/>
            <person name="Teng J.L."/>
            <person name="Huang Y."/>
            <person name="Curreem S.O."/>
            <person name="Tsui S.K."/>
            <person name="Woo P.C."/>
        </authorList>
    </citation>
    <scope>NUCLEOTIDE SEQUENCE [LARGE SCALE GENOMIC DNA]</scope>
    <source>
        <strain evidence="2 3">HKU16</strain>
    </source>
</reference>
<dbReference type="EMBL" id="LAYJ01000101">
    <property type="protein sequence ID" value="KKI50746.1"/>
    <property type="molecule type" value="Genomic_DNA"/>
</dbReference>
<dbReference type="PATRIC" id="fig|270498.16.peg.2735"/>
<dbReference type="OrthoDB" id="9791844at2"/>
<dbReference type="GO" id="GO:0003677">
    <property type="term" value="F:DNA binding"/>
    <property type="evidence" value="ECO:0007669"/>
    <property type="project" value="InterPro"/>
</dbReference>
<dbReference type="Gene3D" id="1.10.10.10">
    <property type="entry name" value="Winged helix-like DNA-binding domain superfamily/Winged helix DNA-binding domain"/>
    <property type="match status" value="1"/>
</dbReference>
<dbReference type="GO" id="GO:0016987">
    <property type="term" value="F:sigma factor activity"/>
    <property type="evidence" value="ECO:0007669"/>
    <property type="project" value="InterPro"/>
</dbReference>
<dbReference type="InterPro" id="IPR013324">
    <property type="entry name" value="RNA_pol_sigma_r3/r4-like"/>
</dbReference>
<dbReference type="InterPro" id="IPR036388">
    <property type="entry name" value="WH-like_DNA-bd_sf"/>
</dbReference>
<sequence>MKKINLKKYYPYHHEQDMWIDVPDAVACALDELYRAEASHYSRIRYYKAYYSLDRGDGIENASLFLFPSAEEQLIQKLDRNLLYAAILRLPEKQAHRLYAHYFLGLSINRIAKQEGVTHSAVSLSLKKAEKNLKTFLSKGLTY</sequence>
<dbReference type="Pfam" id="PF08281">
    <property type="entry name" value="Sigma70_r4_2"/>
    <property type="match status" value="1"/>
</dbReference>
<dbReference type="Proteomes" id="UP000034076">
    <property type="component" value="Unassembled WGS sequence"/>
</dbReference>
<proteinExistence type="predicted"/>
<evidence type="ECO:0000259" key="1">
    <source>
        <dbReference type="Pfam" id="PF08281"/>
    </source>
</evidence>
<gene>
    <name evidence="2" type="ORF">CHK_1672</name>
</gene>
<dbReference type="SUPFAM" id="SSF88659">
    <property type="entry name" value="Sigma3 and sigma4 domains of RNA polymerase sigma factors"/>
    <property type="match status" value="1"/>
</dbReference>
<evidence type="ECO:0000313" key="3">
    <source>
        <dbReference type="Proteomes" id="UP000034076"/>
    </source>
</evidence>
<protein>
    <recommendedName>
        <fullName evidence="1">RNA polymerase sigma factor 70 region 4 type 2 domain-containing protein</fullName>
    </recommendedName>
</protein>
<dbReference type="AlphaFoldDB" id="A0A0M2NIF4"/>
<keyword evidence="3" id="KW-1185">Reference proteome</keyword>
<dbReference type="InterPro" id="IPR013249">
    <property type="entry name" value="RNA_pol_sigma70_r4_t2"/>
</dbReference>